<proteinExistence type="predicted"/>
<keyword evidence="3" id="KW-1185">Reference proteome</keyword>
<sequence>MSRRHILMACHRMLPSELGLYRLMLLLIFRKVDNKPARRQSRRKKEERETESDGKEQILIARQLSICRPPTTLLEYQCTLPPGRRTEEKAQGAAEKGKTTATGPALYRP</sequence>
<evidence type="ECO:0000313" key="3">
    <source>
        <dbReference type="Proteomes" id="UP001153269"/>
    </source>
</evidence>
<feature type="compositionally biased region" description="Basic and acidic residues" evidence="1">
    <location>
        <begin position="84"/>
        <end position="98"/>
    </location>
</feature>
<comment type="caution">
    <text evidence="2">The sequence shown here is derived from an EMBL/GenBank/DDBJ whole genome shotgun (WGS) entry which is preliminary data.</text>
</comment>
<dbReference type="EMBL" id="CADEAL010003919">
    <property type="protein sequence ID" value="CAB1446541.1"/>
    <property type="molecule type" value="Genomic_DNA"/>
</dbReference>
<feature type="region of interest" description="Disordered" evidence="1">
    <location>
        <begin position="35"/>
        <end position="55"/>
    </location>
</feature>
<organism evidence="2 3">
    <name type="scientific">Pleuronectes platessa</name>
    <name type="common">European plaice</name>
    <dbReference type="NCBI Taxonomy" id="8262"/>
    <lineage>
        <taxon>Eukaryota</taxon>
        <taxon>Metazoa</taxon>
        <taxon>Chordata</taxon>
        <taxon>Craniata</taxon>
        <taxon>Vertebrata</taxon>
        <taxon>Euteleostomi</taxon>
        <taxon>Actinopterygii</taxon>
        <taxon>Neopterygii</taxon>
        <taxon>Teleostei</taxon>
        <taxon>Neoteleostei</taxon>
        <taxon>Acanthomorphata</taxon>
        <taxon>Carangaria</taxon>
        <taxon>Pleuronectiformes</taxon>
        <taxon>Pleuronectoidei</taxon>
        <taxon>Pleuronectidae</taxon>
        <taxon>Pleuronectes</taxon>
    </lineage>
</organism>
<name>A0A9N7Z1P0_PLEPL</name>
<accession>A0A9N7Z1P0</accession>
<dbReference type="Proteomes" id="UP001153269">
    <property type="component" value="Unassembled WGS sequence"/>
</dbReference>
<dbReference type="AlphaFoldDB" id="A0A9N7Z1P0"/>
<evidence type="ECO:0000313" key="2">
    <source>
        <dbReference type="EMBL" id="CAB1446541.1"/>
    </source>
</evidence>
<evidence type="ECO:0000256" key="1">
    <source>
        <dbReference type="SAM" id="MobiDB-lite"/>
    </source>
</evidence>
<reference evidence="2" key="1">
    <citation type="submission" date="2020-03" db="EMBL/GenBank/DDBJ databases">
        <authorList>
            <person name="Weist P."/>
        </authorList>
    </citation>
    <scope>NUCLEOTIDE SEQUENCE</scope>
</reference>
<protein>
    <submittedName>
        <fullName evidence="2">Uncharacterized protein</fullName>
    </submittedName>
</protein>
<feature type="region of interest" description="Disordered" evidence="1">
    <location>
        <begin position="80"/>
        <end position="109"/>
    </location>
</feature>
<feature type="compositionally biased region" description="Basic and acidic residues" evidence="1">
    <location>
        <begin position="44"/>
        <end position="55"/>
    </location>
</feature>
<gene>
    <name evidence="2" type="ORF">PLEPLA_LOCUS34266</name>
</gene>